<reference evidence="2" key="1">
    <citation type="journal article" date="2020" name="Stud. Mycol.">
        <title>101 Dothideomycetes genomes: a test case for predicting lifestyles and emergence of pathogens.</title>
        <authorList>
            <person name="Haridas S."/>
            <person name="Albert R."/>
            <person name="Binder M."/>
            <person name="Bloem J."/>
            <person name="Labutti K."/>
            <person name="Salamov A."/>
            <person name="Andreopoulos B."/>
            <person name="Baker S."/>
            <person name="Barry K."/>
            <person name="Bills G."/>
            <person name="Bluhm B."/>
            <person name="Cannon C."/>
            <person name="Castanera R."/>
            <person name="Culley D."/>
            <person name="Daum C."/>
            <person name="Ezra D."/>
            <person name="Gonzalez J."/>
            <person name="Henrissat B."/>
            <person name="Kuo A."/>
            <person name="Liang C."/>
            <person name="Lipzen A."/>
            <person name="Lutzoni F."/>
            <person name="Magnuson J."/>
            <person name="Mondo S."/>
            <person name="Nolan M."/>
            <person name="Ohm R."/>
            <person name="Pangilinan J."/>
            <person name="Park H.-J."/>
            <person name="Ramirez L."/>
            <person name="Alfaro M."/>
            <person name="Sun H."/>
            <person name="Tritt A."/>
            <person name="Yoshinaga Y."/>
            <person name="Zwiers L.-H."/>
            <person name="Turgeon B."/>
            <person name="Goodwin S."/>
            <person name="Spatafora J."/>
            <person name="Crous P."/>
            <person name="Grigoriev I."/>
        </authorList>
    </citation>
    <scope>NUCLEOTIDE SEQUENCE</scope>
    <source>
        <strain evidence="2">CBS 675.92</strain>
    </source>
</reference>
<accession>A0A6A5T5A2</accession>
<keyword evidence="1" id="KW-0472">Membrane</keyword>
<keyword evidence="3" id="KW-1185">Reference proteome</keyword>
<organism evidence="2 3">
    <name type="scientific">Byssothecium circinans</name>
    <dbReference type="NCBI Taxonomy" id="147558"/>
    <lineage>
        <taxon>Eukaryota</taxon>
        <taxon>Fungi</taxon>
        <taxon>Dikarya</taxon>
        <taxon>Ascomycota</taxon>
        <taxon>Pezizomycotina</taxon>
        <taxon>Dothideomycetes</taxon>
        <taxon>Pleosporomycetidae</taxon>
        <taxon>Pleosporales</taxon>
        <taxon>Massarineae</taxon>
        <taxon>Massarinaceae</taxon>
        <taxon>Byssothecium</taxon>
    </lineage>
</organism>
<gene>
    <name evidence="2" type="ORF">CC80DRAFT_24595</name>
</gene>
<name>A0A6A5T5A2_9PLEO</name>
<protein>
    <submittedName>
        <fullName evidence="2">Uncharacterized protein</fullName>
    </submittedName>
</protein>
<dbReference type="OrthoDB" id="10504385at2759"/>
<dbReference type="EMBL" id="ML977078">
    <property type="protein sequence ID" value="KAF1948135.1"/>
    <property type="molecule type" value="Genomic_DNA"/>
</dbReference>
<proteinExistence type="predicted"/>
<evidence type="ECO:0000256" key="1">
    <source>
        <dbReference type="SAM" id="Phobius"/>
    </source>
</evidence>
<evidence type="ECO:0000313" key="2">
    <source>
        <dbReference type="EMBL" id="KAF1948135.1"/>
    </source>
</evidence>
<feature type="transmembrane region" description="Helical" evidence="1">
    <location>
        <begin position="226"/>
        <end position="245"/>
    </location>
</feature>
<keyword evidence="1" id="KW-0812">Transmembrane</keyword>
<sequence>MELGRRLKRLFIRRVLRKTLRDKCGELRDLLSTADGSDQTSLHQLSALAENPVRVWKSGLNAINNVLNDVLPKSTQEVISLILMADSMRSVPHLSGGELCGLNEFIHDLHRWKQTINLGDLTIFETFARVMYRLRIDEHVSPSPPMKLLQHFQKSLRDIISQMPVPAQSNAEIPIFPDSCGNQAGSPNTSISWSKLPIIRWDPGDPDLNFYFKVERPIFHAVSRSTAAVVGTVIFGVVLACLLSKSS</sequence>
<dbReference type="AlphaFoldDB" id="A0A6A5T5A2"/>
<keyword evidence="1" id="KW-1133">Transmembrane helix</keyword>
<dbReference type="Proteomes" id="UP000800035">
    <property type="component" value="Unassembled WGS sequence"/>
</dbReference>
<evidence type="ECO:0000313" key="3">
    <source>
        <dbReference type="Proteomes" id="UP000800035"/>
    </source>
</evidence>